<evidence type="ECO:0000313" key="3">
    <source>
        <dbReference type="Proteomes" id="UP000248423"/>
    </source>
</evidence>
<dbReference type="EMBL" id="KZ826374">
    <property type="protein sequence ID" value="PYI03972.1"/>
    <property type="molecule type" value="Genomic_DNA"/>
</dbReference>
<evidence type="ECO:0000313" key="2">
    <source>
        <dbReference type="EMBL" id="PYI03972.1"/>
    </source>
</evidence>
<dbReference type="OrthoDB" id="4526849at2759"/>
<evidence type="ECO:0000256" key="1">
    <source>
        <dbReference type="SAM" id="MobiDB-lite"/>
    </source>
</evidence>
<reference evidence="2 3" key="1">
    <citation type="submission" date="2018-02" db="EMBL/GenBank/DDBJ databases">
        <title>The genomes of Aspergillus section Nigri reveals drivers in fungal speciation.</title>
        <authorList>
            <consortium name="DOE Joint Genome Institute"/>
            <person name="Vesth T.C."/>
            <person name="Nybo J."/>
            <person name="Theobald S."/>
            <person name="Brandl J."/>
            <person name="Frisvad J.C."/>
            <person name="Nielsen K.F."/>
            <person name="Lyhne E.K."/>
            <person name="Kogle M.E."/>
            <person name="Kuo A."/>
            <person name="Riley R."/>
            <person name="Clum A."/>
            <person name="Nolan M."/>
            <person name="Lipzen A."/>
            <person name="Salamov A."/>
            <person name="Henrissat B."/>
            <person name="Wiebenga A."/>
            <person name="De vries R.P."/>
            <person name="Grigoriev I.V."/>
            <person name="Mortensen U.H."/>
            <person name="Andersen M.R."/>
            <person name="Baker S.E."/>
        </authorList>
    </citation>
    <scope>NUCLEOTIDE SEQUENCE [LARGE SCALE GENOMIC DNA]</scope>
    <source>
        <strain evidence="2 3">CBS 121057</strain>
    </source>
</reference>
<dbReference type="Proteomes" id="UP000248423">
    <property type="component" value="Unassembled WGS sequence"/>
</dbReference>
<organism evidence="2 3">
    <name type="scientific">Aspergillus sclerotiicarbonarius (strain CBS 121057 / IBT 28362)</name>
    <dbReference type="NCBI Taxonomy" id="1448318"/>
    <lineage>
        <taxon>Eukaryota</taxon>
        <taxon>Fungi</taxon>
        <taxon>Dikarya</taxon>
        <taxon>Ascomycota</taxon>
        <taxon>Pezizomycotina</taxon>
        <taxon>Eurotiomycetes</taxon>
        <taxon>Eurotiomycetidae</taxon>
        <taxon>Eurotiales</taxon>
        <taxon>Aspergillaceae</taxon>
        <taxon>Aspergillus</taxon>
        <taxon>Aspergillus subgen. Circumdati</taxon>
    </lineage>
</organism>
<feature type="region of interest" description="Disordered" evidence="1">
    <location>
        <begin position="1"/>
        <end position="37"/>
    </location>
</feature>
<proteinExistence type="predicted"/>
<sequence length="227" mass="25025">MATRPANVPGTLGHARNPSTGSDLSTSSNEDKQEEPSRQILSALLDSLTGSSRALSIPLGTESKCLAYNDGGLYLTRQGEYTGSDRYGTIPLLSLEAKRRHAGNIRRSAGEEERYSAEILAQEVAQLLGQAMEHVTQIDCCRDQEAFILSLHGTHLKLTAAHFTADYLRHVNSPLMSETETLWVRRSKPHDLKTQQGRAGALQLCIGVYEYLWSGRAEIGLLQKIFE</sequence>
<name>A0A319E1P6_ASPSB</name>
<accession>A0A319E1P6</accession>
<keyword evidence="3" id="KW-1185">Reference proteome</keyword>
<protein>
    <submittedName>
        <fullName evidence="2">Uncharacterized protein</fullName>
    </submittedName>
</protein>
<dbReference type="AlphaFoldDB" id="A0A319E1P6"/>
<feature type="compositionally biased region" description="Polar residues" evidence="1">
    <location>
        <begin position="17"/>
        <end position="28"/>
    </location>
</feature>
<gene>
    <name evidence="2" type="ORF">BO78DRAFT_409402</name>
</gene>
<dbReference type="VEuPathDB" id="FungiDB:BO78DRAFT_409402"/>